<dbReference type="CDD" id="cd06223">
    <property type="entry name" value="PRTases_typeI"/>
    <property type="match status" value="1"/>
</dbReference>
<evidence type="ECO:0000256" key="2">
    <source>
        <dbReference type="ARBA" id="ARBA00010138"/>
    </source>
</evidence>
<evidence type="ECO:0000259" key="11">
    <source>
        <dbReference type="PROSITE" id="PS51278"/>
    </source>
</evidence>
<feature type="binding site" evidence="7 10">
    <location>
        <position position="368"/>
    </location>
    <ligand>
        <name>Mg(2+)</name>
        <dbReference type="ChEBI" id="CHEBI:18420"/>
    </ligand>
</feature>
<dbReference type="GO" id="GO:0000287">
    <property type="term" value="F:magnesium ion binding"/>
    <property type="evidence" value="ECO:0007669"/>
    <property type="project" value="UniProtKB-UniRule"/>
</dbReference>
<gene>
    <name evidence="7" type="primary">purF</name>
    <name evidence="12" type="ORF">A2917_02760</name>
</gene>
<evidence type="ECO:0000256" key="1">
    <source>
        <dbReference type="ARBA" id="ARBA00005209"/>
    </source>
</evidence>
<comment type="similarity">
    <text evidence="2 7 8">In the C-terminal section; belongs to the purine/pyrimidine phosphoribosyltransferase family.</text>
</comment>
<dbReference type="PANTHER" id="PTHR11907">
    <property type="entry name" value="AMIDOPHOSPHORIBOSYLTRANSFERASE"/>
    <property type="match status" value="1"/>
</dbReference>
<dbReference type="NCBIfam" id="TIGR01134">
    <property type="entry name" value="purF"/>
    <property type="match status" value="1"/>
</dbReference>
<dbReference type="EMBL" id="MFVE01000005">
    <property type="protein sequence ID" value="OGI95455.1"/>
    <property type="molecule type" value="Genomic_DNA"/>
</dbReference>
<feature type="binding site" evidence="7 10">
    <location>
        <position position="305"/>
    </location>
    <ligand>
        <name>Mg(2+)</name>
        <dbReference type="ChEBI" id="CHEBI:18420"/>
    </ligand>
</feature>
<feature type="binding site" evidence="7 10">
    <location>
        <position position="367"/>
    </location>
    <ligand>
        <name>Mg(2+)</name>
        <dbReference type="ChEBI" id="CHEBI:18420"/>
    </ligand>
</feature>
<dbReference type="STRING" id="1801780.A2917_02760"/>
<dbReference type="SUPFAM" id="SSF56235">
    <property type="entry name" value="N-terminal nucleophile aminohydrolases (Ntn hydrolases)"/>
    <property type="match status" value="1"/>
</dbReference>
<sequence length="479" mass="52845">MQDLNEKCGVFGIYSKDRDVSRISFFGLFALQHRGQEASGIAATDGTQLRSFRNRGLISNVFTEEKIKKLKGFAAIGHNRYSTSKGNHVSHAQPVIIDPVIDTSYKGGGIRANDGLLALAHNGNLPSTTALVSFLKSKNIPTMDDQSDSELMAIVIGVYLREGKTLPEAVRLCYPLFTGTFSLLVLTKNTLVAVRDHCGVRPLSLGKLDGGYVISSETCSFKTIGAEFLRDVLPGEMIIIDENGLESMQIAPANQKFDLFEFVYFARPDSNLLGKLVYEVRKKCGEQLAKEHPVKADIVVPVPETAIAAAIGYSNATGIPVEMALMKNRYIHRTFIEPEQHTREAVVKLKLNPLPEMLVGKRVVIIDDSIVRGTTSRQIVRELFNAGAKEVHFLVSSPPVKFPDFYGIDTPKQENLIGANKTIEEIKEFLGVTSLHYLSLEGLIASTGLPEKDFCTSCFTGEYPIDILERKKEVYTPKT</sequence>
<comment type="caution">
    <text evidence="12">The sequence shown here is derived from an EMBL/GenBank/DDBJ whole genome shotgun (WGS) entry which is preliminary data.</text>
</comment>
<dbReference type="Pfam" id="PF00156">
    <property type="entry name" value="Pribosyltran"/>
    <property type="match status" value="1"/>
</dbReference>
<dbReference type="Proteomes" id="UP000178104">
    <property type="component" value="Unassembled WGS sequence"/>
</dbReference>
<dbReference type="InterPro" id="IPR017932">
    <property type="entry name" value="GATase_2_dom"/>
</dbReference>
<dbReference type="HAMAP" id="MF_01931">
    <property type="entry name" value="PurF"/>
    <property type="match status" value="1"/>
</dbReference>
<dbReference type="Gene3D" id="3.40.50.2020">
    <property type="match status" value="1"/>
</dbReference>
<evidence type="ECO:0000256" key="3">
    <source>
        <dbReference type="ARBA" id="ARBA00022676"/>
    </source>
</evidence>
<keyword evidence="7 10" id="KW-0460">Magnesium</keyword>
<comment type="pathway">
    <text evidence="1 7 8">Purine metabolism; IMP biosynthesis via de novo pathway; N(1)-(5-phospho-D-ribosyl)glycinamide from 5-phospho-alpha-D-ribose 1-diphosphate: step 1/2.</text>
</comment>
<dbReference type="InterPro" id="IPR029055">
    <property type="entry name" value="Ntn_hydrolases_N"/>
</dbReference>
<evidence type="ECO:0000256" key="9">
    <source>
        <dbReference type="PIRSR" id="PIRSR000485-1"/>
    </source>
</evidence>
<feature type="domain" description="Glutamine amidotransferase type-2" evidence="11">
    <location>
        <begin position="8"/>
        <end position="243"/>
    </location>
</feature>
<evidence type="ECO:0000256" key="5">
    <source>
        <dbReference type="ARBA" id="ARBA00022755"/>
    </source>
</evidence>
<keyword evidence="5 7" id="KW-0658">Purine biosynthesis</keyword>
<accession>A0A1F6XMX2</accession>
<comment type="catalytic activity">
    <reaction evidence="7 8">
        <text>5-phospho-beta-D-ribosylamine + L-glutamate + diphosphate = 5-phospho-alpha-D-ribose 1-diphosphate + L-glutamine + H2O</text>
        <dbReference type="Rhea" id="RHEA:14905"/>
        <dbReference type="ChEBI" id="CHEBI:15377"/>
        <dbReference type="ChEBI" id="CHEBI:29985"/>
        <dbReference type="ChEBI" id="CHEBI:33019"/>
        <dbReference type="ChEBI" id="CHEBI:58017"/>
        <dbReference type="ChEBI" id="CHEBI:58359"/>
        <dbReference type="ChEBI" id="CHEBI:58681"/>
        <dbReference type="EC" id="2.4.2.14"/>
    </reaction>
</comment>
<proteinExistence type="inferred from homology"/>
<dbReference type="SUPFAM" id="SSF53271">
    <property type="entry name" value="PRTase-like"/>
    <property type="match status" value="1"/>
</dbReference>
<evidence type="ECO:0000256" key="8">
    <source>
        <dbReference type="PIRNR" id="PIRNR000485"/>
    </source>
</evidence>
<comment type="caution">
    <text evidence="7">Lacks conserved residue(s) required for the propagation of feature annotation.</text>
</comment>
<dbReference type="Gene3D" id="3.60.20.10">
    <property type="entry name" value="Glutamine Phosphoribosylpyrophosphate, subunit 1, domain 1"/>
    <property type="match status" value="1"/>
</dbReference>
<dbReference type="InterPro" id="IPR005854">
    <property type="entry name" value="PurF"/>
</dbReference>
<evidence type="ECO:0000256" key="7">
    <source>
        <dbReference type="HAMAP-Rule" id="MF_01931"/>
    </source>
</evidence>
<feature type="active site" description="Nucleophile" evidence="7 9">
    <location>
        <position position="8"/>
    </location>
</feature>
<dbReference type="AlphaFoldDB" id="A0A1F6XMX2"/>
<name>A0A1F6XMX2_9BACT</name>
<organism evidence="12 13">
    <name type="scientific">Candidatus Nomurabacteria bacterium RIFCSPLOWO2_01_FULL_42_17</name>
    <dbReference type="NCBI Taxonomy" id="1801780"/>
    <lineage>
        <taxon>Bacteria</taxon>
        <taxon>Candidatus Nomuraibacteriota</taxon>
    </lineage>
</organism>
<keyword evidence="3 7" id="KW-0328">Glycosyltransferase</keyword>
<dbReference type="InterPro" id="IPR029057">
    <property type="entry name" value="PRTase-like"/>
</dbReference>
<reference evidence="12 13" key="1">
    <citation type="journal article" date="2016" name="Nat. Commun.">
        <title>Thousands of microbial genomes shed light on interconnected biogeochemical processes in an aquifer system.</title>
        <authorList>
            <person name="Anantharaman K."/>
            <person name="Brown C.T."/>
            <person name="Hug L.A."/>
            <person name="Sharon I."/>
            <person name="Castelle C.J."/>
            <person name="Probst A.J."/>
            <person name="Thomas B.C."/>
            <person name="Singh A."/>
            <person name="Wilkins M.J."/>
            <person name="Karaoz U."/>
            <person name="Brodie E.L."/>
            <person name="Williams K.H."/>
            <person name="Hubbard S.S."/>
            <person name="Banfield J.F."/>
        </authorList>
    </citation>
    <scope>NUCLEOTIDE SEQUENCE [LARGE SCALE GENOMIC DNA]</scope>
</reference>
<evidence type="ECO:0000313" key="12">
    <source>
        <dbReference type="EMBL" id="OGI95455.1"/>
    </source>
</evidence>
<dbReference type="EC" id="2.4.2.14" evidence="7"/>
<dbReference type="PROSITE" id="PS51278">
    <property type="entry name" value="GATASE_TYPE_2"/>
    <property type="match status" value="1"/>
</dbReference>
<dbReference type="UniPathway" id="UPA00074">
    <property type="reaction ID" value="UER00124"/>
</dbReference>
<keyword evidence="6 7" id="KW-0315">Glutamine amidotransferase</keyword>
<keyword evidence="4 7" id="KW-0808">Transferase</keyword>
<comment type="function">
    <text evidence="7">Catalyzes the formation of phosphoribosylamine from phosphoribosylpyrophosphate (PRPP) and glutamine.</text>
</comment>
<dbReference type="GO" id="GO:0004044">
    <property type="term" value="F:amidophosphoribosyltransferase activity"/>
    <property type="evidence" value="ECO:0007669"/>
    <property type="project" value="UniProtKB-UniRule"/>
</dbReference>
<evidence type="ECO:0000313" key="13">
    <source>
        <dbReference type="Proteomes" id="UP000178104"/>
    </source>
</evidence>
<evidence type="ECO:0000256" key="10">
    <source>
        <dbReference type="PIRSR" id="PIRSR000485-2"/>
    </source>
</evidence>
<dbReference type="InterPro" id="IPR000836">
    <property type="entry name" value="PRTase_dom"/>
</dbReference>
<dbReference type="GO" id="GO:0009113">
    <property type="term" value="P:purine nucleobase biosynthetic process"/>
    <property type="evidence" value="ECO:0007669"/>
    <property type="project" value="UniProtKB-UniRule"/>
</dbReference>
<keyword evidence="7 10" id="KW-0479">Metal-binding</keyword>
<comment type="cofactor">
    <cofactor evidence="7 10">
        <name>Mg(2+)</name>
        <dbReference type="ChEBI" id="CHEBI:18420"/>
    </cofactor>
    <text evidence="7 10">Binds 1 Mg(2+) ion per subunit.</text>
</comment>
<dbReference type="PIRSF" id="PIRSF000485">
    <property type="entry name" value="Amd_phspho_trans"/>
    <property type="match status" value="1"/>
</dbReference>
<dbReference type="Pfam" id="PF13522">
    <property type="entry name" value="GATase_6"/>
    <property type="match status" value="1"/>
</dbReference>
<protein>
    <recommendedName>
        <fullName evidence="7">Amidophosphoribosyltransferase</fullName>
        <shortName evidence="7">ATase</shortName>
        <ecNumber evidence="7">2.4.2.14</ecNumber>
    </recommendedName>
    <alternativeName>
        <fullName evidence="7">Glutamine phosphoribosylpyrophosphate amidotransferase</fullName>
        <shortName evidence="7">GPATase</shortName>
    </alternativeName>
</protein>
<dbReference type="GO" id="GO:0006189">
    <property type="term" value="P:'de novo' IMP biosynthetic process"/>
    <property type="evidence" value="ECO:0007669"/>
    <property type="project" value="UniProtKB-UniRule"/>
</dbReference>
<evidence type="ECO:0000256" key="6">
    <source>
        <dbReference type="ARBA" id="ARBA00022962"/>
    </source>
</evidence>
<evidence type="ECO:0000256" key="4">
    <source>
        <dbReference type="ARBA" id="ARBA00022679"/>
    </source>
</evidence>